<dbReference type="EMBL" id="CAJNRE010020886">
    <property type="protein sequence ID" value="CAF2245044.1"/>
    <property type="molecule type" value="Genomic_DNA"/>
</dbReference>
<feature type="coiled-coil region" evidence="1">
    <location>
        <begin position="6"/>
        <end position="266"/>
    </location>
</feature>
<organism evidence="4 6">
    <name type="scientific">Rotaria magnacalcarata</name>
    <dbReference type="NCBI Taxonomy" id="392030"/>
    <lineage>
        <taxon>Eukaryota</taxon>
        <taxon>Metazoa</taxon>
        <taxon>Spiralia</taxon>
        <taxon>Gnathifera</taxon>
        <taxon>Rotifera</taxon>
        <taxon>Eurotatoria</taxon>
        <taxon>Bdelloidea</taxon>
        <taxon>Philodinida</taxon>
        <taxon>Philodinidae</taxon>
        <taxon>Rotaria</taxon>
    </lineage>
</organism>
<dbReference type="Proteomes" id="UP000663824">
    <property type="component" value="Unassembled WGS sequence"/>
</dbReference>
<dbReference type="EMBL" id="CAJNOV010000132">
    <property type="protein sequence ID" value="CAF0996843.1"/>
    <property type="molecule type" value="Genomic_DNA"/>
</dbReference>
<feature type="coiled-coil region" evidence="1">
    <location>
        <begin position="411"/>
        <end position="587"/>
    </location>
</feature>
<sequence>MMDANRAEMELESKKLHKQLATFQDELVSMRTKVQKLTDENDSLRRELRRSVEERLSGTHPDGFVNLNNDSVLEIRKKQLDLLEKEKEDIMNLYELSKQTIIKLEEKIEDLENPLKPHLIRLDMQTKQAQEEHARAEVQLIQEMNVIRDELTKRSRELVNCQLRVKELERQNETILAEVAQKQDDLRRHLKKEIGYDGTFVAFQSSIDNLEVRLEHALKEKEIAQEQREDIESKFNDLTQKNRSLQEKLAEALDQLQQQVNAHSTLNHSHDVDRDRFDHERMHRTIDELIEQAASKTRTAVEDVRQQYNENLEKIMSEYNKMEAELNEKQTEFNKCLRAKRTIEEELEKILQERRLNLEKSSLDNEDLAKRCFHAERERDDTQLKYEQNQQAHKMLQQTYTAEKINHEHKQKELTERLQKVTSDLDKMTNEYTSTINELNECKKRLSLIQNEQTLVQRRMADLVKRHEEQIIEKERECLVRLTQRDDVNRVTFNELRNLVNRQQRMIVKYKEECHTIASQSETRINDLKQKIDNMRGRNDQLQSEVADVKRKEAEMDRILVKNANRIKSLEERLHDAEEQAIEASRRVAKQLVRDRLAITHGDQYSYSGIRPMHSTSLFNLTALKPPVIPLTTMTDSIEHFSDEK</sequence>
<comment type="caution">
    <text evidence="4">The sequence shown here is derived from an EMBL/GenBank/DDBJ whole genome shotgun (WGS) entry which is preliminary data.</text>
</comment>
<reference evidence="4" key="1">
    <citation type="submission" date="2021-02" db="EMBL/GenBank/DDBJ databases">
        <authorList>
            <person name="Nowell W R."/>
        </authorList>
    </citation>
    <scope>NUCLEOTIDE SEQUENCE</scope>
</reference>
<dbReference type="GO" id="GO:0005814">
    <property type="term" value="C:centriole"/>
    <property type="evidence" value="ECO:0007669"/>
    <property type="project" value="TreeGrafter"/>
</dbReference>
<keyword evidence="1" id="KW-0175">Coiled coil</keyword>
<evidence type="ECO:0000313" key="5">
    <source>
        <dbReference type="EMBL" id="CAF3786084.1"/>
    </source>
</evidence>
<dbReference type="Gene3D" id="1.20.5.340">
    <property type="match status" value="1"/>
</dbReference>
<evidence type="ECO:0000313" key="3">
    <source>
        <dbReference type="EMBL" id="CAF1387422.1"/>
    </source>
</evidence>
<dbReference type="PANTHER" id="PTHR35970">
    <property type="entry name" value="SODIUM CHANNEL AND CLATHRIN LINKER 1"/>
    <property type="match status" value="1"/>
</dbReference>
<dbReference type="Proteomes" id="UP000663834">
    <property type="component" value="Unassembled WGS sequence"/>
</dbReference>
<gene>
    <name evidence="2" type="ORF">CJN711_LOCUS2144</name>
    <name evidence="3" type="ORF">KQP761_LOCUS9040</name>
    <name evidence="4" type="ORF">MBJ925_LOCUS37559</name>
    <name evidence="5" type="ORF">SMN809_LOCUS381</name>
</gene>
<dbReference type="AlphaFoldDB" id="A0A817A7W5"/>
<dbReference type="Proteomes" id="UP000676336">
    <property type="component" value="Unassembled WGS sequence"/>
</dbReference>
<dbReference type="GO" id="GO:0060271">
    <property type="term" value="P:cilium assembly"/>
    <property type="evidence" value="ECO:0007669"/>
    <property type="project" value="TreeGrafter"/>
</dbReference>
<dbReference type="GO" id="GO:0045162">
    <property type="term" value="P:clustering of voltage-gated sodium channels"/>
    <property type="evidence" value="ECO:0007669"/>
    <property type="project" value="InterPro"/>
</dbReference>
<protein>
    <submittedName>
        <fullName evidence="4">Uncharacterized protein</fullName>
    </submittedName>
</protein>
<dbReference type="PANTHER" id="PTHR35970:SF1">
    <property type="entry name" value="SODIUM CHANNEL AND CLATHRIN LINKER 1"/>
    <property type="match status" value="1"/>
</dbReference>
<evidence type="ECO:0000313" key="6">
    <source>
        <dbReference type="Proteomes" id="UP000663824"/>
    </source>
</evidence>
<name>A0A817A7W5_9BILA</name>
<evidence type="ECO:0000313" key="2">
    <source>
        <dbReference type="EMBL" id="CAF0996843.1"/>
    </source>
</evidence>
<dbReference type="InterPro" id="IPR038911">
    <property type="entry name" value="SCLT1"/>
</dbReference>
<evidence type="ECO:0000256" key="1">
    <source>
        <dbReference type="SAM" id="Coils"/>
    </source>
</evidence>
<dbReference type="OrthoDB" id="551053at2759"/>
<dbReference type="EMBL" id="CAJOBI010000038">
    <property type="protein sequence ID" value="CAF3786084.1"/>
    <property type="molecule type" value="Genomic_DNA"/>
</dbReference>
<proteinExistence type="predicted"/>
<feature type="coiled-coil region" evidence="1">
    <location>
        <begin position="298"/>
        <end position="339"/>
    </location>
</feature>
<evidence type="ECO:0000313" key="4">
    <source>
        <dbReference type="EMBL" id="CAF2245044.1"/>
    </source>
</evidence>
<dbReference type="Proteomes" id="UP000663855">
    <property type="component" value="Unassembled WGS sequence"/>
</dbReference>
<accession>A0A817A7W5</accession>
<dbReference type="EMBL" id="CAJNOW010003553">
    <property type="protein sequence ID" value="CAF1387422.1"/>
    <property type="molecule type" value="Genomic_DNA"/>
</dbReference>